<accession>A0A2P2QET0</accession>
<name>A0A2P2QET0_RHIMU</name>
<proteinExistence type="predicted"/>
<protein>
    <submittedName>
        <fullName evidence="1">Uncharacterized protein</fullName>
    </submittedName>
</protein>
<dbReference type="EMBL" id="GGEC01085027">
    <property type="protein sequence ID" value="MBX65511.1"/>
    <property type="molecule type" value="Transcribed_RNA"/>
</dbReference>
<dbReference type="AlphaFoldDB" id="A0A2P2QET0"/>
<sequence>MFIGKMYDSDDLMSLAPLSCLCYDKHAGLPPFCSNCFLFSLPY</sequence>
<reference evidence="1" key="1">
    <citation type="submission" date="2018-02" db="EMBL/GenBank/DDBJ databases">
        <title>Rhizophora mucronata_Transcriptome.</title>
        <authorList>
            <person name="Meera S.P."/>
            <person name="Sreeshan A."/>
            <person name="Augustine A."/>
        </authorList>
    </citation>
    <scope>NUCLEOTIDE SEQUENCE</scope>
    <source>
        <tissue evidence="1">Leaf</tissue>
    </source>
</reference>
<evidence type="ECO:0000313" key="1">
    <source>
        <dbReference type="EMBL" id="MBX65511.1"/>
    </source>
</evidence>
<organism evidence="1">
    <name type="scientific">Rhizophora mucronata</name>
    <name type="common">Asiatic mangrove</name>
    <dbReference type="NCBI Taxonomy" id="61149"/>
    <lineage>
        <taxon>Eukaryota</taxon>
        <taxon>Viridiplantae</taxon>
        <taxon>Streptophyta</taxon>
        <taxon>Embryophyta</taxon>
        <taxon>Tracheophyta</taxon>
        <taxon>Spermatophyta</taxon>
        <taxon>Magnoliopsida</taxon>
        <taxon>eudicotyledons</taxon>
        <taxon>Gunneridae</taxon>
        <taxon>Pentapetalae</taxon>
        <taxon>rosids</taxon>
        <taxon>fabids</taxon>
        <taxon>Malpighiales</taxon>
        <taxon>Rhizophoraceae</taxon>
        <taxon>Rhizophora</taxon>
    </lineage>
</organism>